<dbReference type="RefSeq" id="WP_080462409.1">
    <property type="nucleotide sequence ID" value="NZ_BMNJ01000006.1"/>
</dbReference>
<accession>A0A8H9LM36</accession>
<dbReference type="KEGG" id="actp:B6G06_01055"/>
<dbReference type="InterPro" id="IPR002881">
    <property type="entry name" value="DUF58"/>
</dbReference>
<dbReference type="AlphaFoldDB" id="A0A8H9LM36"/>
<evidence type="ECO:0000256" key="1">
    <source>
        <dbReference type="SAM" id="MobiDB-lite"/>
    </source>
</evidence>
<dbReference type="EMBL" id="BMNJ01000006">
    <property type="protein sequence ID" value="GGO99774.1"/>
    <property type="molecule type" value="Genomic_DNA"/>
</dbReference>
<evidence type="ECO:0000313" key="3">
    <source>
        <dbReference type="EMBL" id="GGO99774.1"/>
    </source>
</evidence>
<organism evidence="3 4">
    <name type="scientific">Actinomyces gaoshouyii</name>
    <dbReference type="NCBI Taxonomy" id="1960083"/>
    <lineage>
        <taxon>Bacteria</taxon>
        <taxon>Bacillati</taxon>
        <taxon>Actinomycetota</taxon>
        <taxon>Actinomycetes</taxon>
        <taxon>Actinomycetales</taxon>
        <taxon>Actinomycetaceae</taxon>
        <taxon>Actinomyces</taxon>
    </lineage>
</organism>
<comment type="caution">
    <text evidence="3">The sequence shown here is derived from an EMBL/GenBank/DDBJ whole genome shotgun (WGS) entry which is preliminary data.</text>
</comment>
<dbReference type="PANTHER" id="PTHR34351:SF1">
    <property type="entry name" value="SLR1927 PROTEIN"/>
    <property type="match status" value="1"/>
</dbReference>
<protein>
    <recommendedName>
        <fullName evidence="2">DUF58 domain-containing protein</fullName>
    </recommendedName>
</protein>
<keyword evidence="4" id="KW-1185">Reference proteome</keyword>
<evidence type="ECO:0000259" key="2">
    <source>
        <dbReference type="Pfam" id="PF01882"/>
    </source>
</evidence>
<feature type="compositionally biased region" description="Low complexity" evidence="1">
    <location>
        <begin position="1"/>
        <end position="23"/>
    </location>
</feature>
<gene>
    <name evidence="3" type="ORF">GCM10011612_17860</name>
</gene>
<sequence>MTSLNTLNPLTSTPSPGAPTTSPDLPGADAPGTTGAQVLTRTGWTAAGLAVASLLAGATLGWQEAWAGAAALIACLLTALGWILHQGGHTVTHGLIAPRIAVGDHALVRVTASNEGTRALLPTRMEMPMGEGLAEINVPLLHAGESHDEGFALPTERRGVLSIGPVMQVVGDPLGLARRSRAMSTAQTVHVHPRTVRIGQAVHGVMRDIEGAVTQDLSMSDASFHALRPYIPGDDRRHVHWKSSARTGTLMVRQFEATQRASLLTLLSVREDDYLDPDHFETAVSATCSLALSSMMESREVSVLTQRDTLPTTGPARLLDASCTLDLTGAEELDALVNHGTGLHPGASIVALITGAGCPEATLAKARLRIPAGMSSIIISCGAAEPGISMLASTPVLNLDTVDSLPQLLRRAL</sequence>
<reference evidence="3" key="2">
    <citation type="submission" date="2020-09" db="EMBL/GenBank/DDBJ databases">
        <authorList>
            <person name="Sun Q."/>
            <person name="Zhou Y."/>
        </authorList>
    </citation>
    <scope>NUCLEOTIDE SEQUENCE</scope>
    <source>
        <strain evidence="3">CGMCC 4.7372</strain>
    </source>
</reference>
<reference evidence="3" key="1">
    <citation type="journal article" date="2014" name="Int. J. Syst. Evol. Microbiol.">
        <title>Complete genome sequence of Corynebacterium casei LMG S-19264T (=DSM 44701T), isolated from a smear-ripened cheese.</title>
        <authorList>
            <consortium name="US DOE Joint Genome Institute (JGI-PGF)"/>
            <person name="Walter F."/>
            <person name="Albersmeier A."/>
            <person name="Kalinowski J."/>
            <person name="Ruckert C."/>
        </authorList>
    </citation>
    <scope>NUCLEOTIDE SEQUENCE</scope>
    <source>
        <strain evidence="3">CGMCC 4.7372</strain>
    </source>
</reference>
<dbReference type="Proteomes" id="UP000614239">
    <property type="component" value="Unassembled WGS sequence"/>
</dbReference>
<dbReference type="Pfam" id="PF01882">
    <property type="entry name" value="DUF58"/>
    <property type="match status" value="1"/>
</dbReference>
<feature type="domain" description="DUF58" evidence="2">
    <location>
        <begin position="227"/>
        <end position="316"/>
    </location>
</feature>
<dbReference type="OrthoDB" id="9812729at2"/>
<evidence type="ECO:0000313" key="4">
    <source>
        <dbReference type="Proteomes" id="UP000614239"/>
    </source>
</evidence>
<proteinExistence type="predicted"/>
<feature type="region of interest" description="Disordered" evidence="1">
    <location>
        <begin position="1"/>
        <end position="34"/>
    </location>
</feature>
<dbReference type="PANTHER" id="PTHR34351">
    <property type="entry name" value="SLR1927 PROTEIN-RELATED"/>
    <property type="match status" value="1"/>
</dbReference>
<name>A0A8H9LM36_9ACTO</name>